<reference evidence="8" key="1">
    <citation type="submission" date="2021-05" db="EMBL/GenBank/DDBJ databases">
        <title>The genome of the haptophyte Pavlova lutheri (Diacronema luteri, Pavlovales) - a model for lipid biosynthesis in eukaryotic algae.</title>
        <authorList>
            <person name="Hulatt C.J."/>
            <person name="Posewitz M.C."/>
        </authorList>
    </citation>
    <scope>NUCLEOTIDE SEQUENCE</scope>
    <source>
        <strain evidence="8">NIVA-4/92</strain>
    </source>
</reference>
<organism evidence="8 9">
    <name type="scientific">Diacronema lutheri</name>
    <name type="common">Unicellular marine alga</name>
    <name type="synonym">Monochrysis lutheri</name>
    <dbReference type="NCBI Taxonomy" id="2081491"/>
    <lineage>
        <taxon>Eukaryota</taxon>
        <taxon>Haptista</taxon>
        <taxon>Haptophyta</taxon>
        <taxon>Pavlovophyceae</taxon>
        <taxon>Pavlovales</taxon>
        <taxon>Pavlovaceae</taxon>
        <taxon>Diacronema</taxon>
    </lineage>
</organism>
<dbReference type="SUPFAM" id="SSF103473">
    <property type="entry name" value="MFS general substrate transporter"/>
    <property type="match status" value="1"/>
</dbReference>
<feature type="transmembrane region" description="Helical" evidence="6">
    <location>
        <begin position="591"/>
        <end position="610"/>
    </location>
</feature>
<feature type="transmembrane region" description="Helical" evidence="6">
    <location>
        <begin position="680"/>
        <end position="701"/>
    </location>
</feature>
<evidence type="ECO:0000259" key="7">
    <source>
        <dbReference type="PROSITE" id="PS50850"/>
    </source>
</evidence>
<dbReference type="OMA" id="TMEVMES"/>
<dbReference type="PROSITE" id="PS50850">
    <property type="entry name" value="MFS"/>
    <property type="match status" value="1"/>
</dbReference>
<dbReference type="AlphaFoldDB" id="A0A8J5XZ80"/>
<name>A0A8J5XZ80_DIALT</name>
<dbReference type="PANTHER" id="PTHR24002">
    <property type="entry name" value="SOLUTE CARRIER FAMILY 22 MEMBER 18"/>
    <property type="match status" value="1"/>
</dbReference>
<dbReference type="Proteomes" id="UP000751190">
    <property type="component" value="Unassembled WGS sequence"/>
</dbReference>
<dbReference type="Gene3D" id="1.20.1250.20">
    <property type="entry name" value="MFS general substrate transporter like domains"/>
    <property type="match status" value="2"/>
</dbReference>
<comment type="caution">
    <text evidence="8">The sequence shown here is derived from an EMBL/GenBank/DDBJ whole genome shotgun (WGS) entry which is preliminary data.</text>
</comment>
<dbReference type="InterPro" id="IPR020846">
    <property type="entry name" value="MFS_dom"/>
</dbReference>
<evidence type="ECO:0000256" key="2">
    <source>
        <dbReference type="ARBA" id="ARBA00022692"/>
    </source>
</evidence>
<evidence type="ECO:0000313" key="8">
    <source>
        <dbReference type="EMBL" id="KAG8471227.1"/>
    </source>
</evidence>
<dbReference type="OrthoDB" id="440553at2759"/>
<dbReference type="GO" id="GO:0016020">
    <property type="term" value="C:membrane"/>
    <property type="evidence" value="ECO:0007669"/>
    <property type="project" value="UniProtKB-SubCell"/>
</dbReference>
<keyword evidence="2 6" id="KW-0812">Transmembrane</keyword>
<feature type="transmembrane region" description="Helical" evidence="6">
    <location>
        <begin position="563"/>
        <end position="585"/>
    </location>
</feature>
<dbReference type="Pfam" id="PF07690">
    <property type="entry name" value="MFS_1"/>
    <property type="match status" value="2"/>
</dbReference>
<evidence type="ECO:0000256" key="4">
    <source>
        <dbReference type="ARBA" id="ARBA00023136"/>
    </source>
</evidence>
<dbReference type="GO" id="GO:0005635">
    <property type="term" value="C:nuclear envelope"/>
    <property type="evidence" value="ECO:0007669"/>
    <property type="project" value="TreeGrafter"/>
</dbReference>
<evidence type="ECO:0000256" key="6">
    <source>
        <dbReference type="SAM" id="Phobius"/>
    </source>
</evidence>
<dbReference type="InterPro" id="IPR011701">
    <property type="entry name" value="MFS"/>
</dbReference>
<feature type="transmembrane region" description="Helical" evidence="6">
    <location>
        <begin position="195"/>
        <end position="215"/>
    </location>
</feature>
<dbReference type="PRINTS" id="PR01035">
    <property type="entry name" value="TCRTETA"/>
</dbReference>
<accession>A0A8J5XZ80</accession>
<dbReference type="InterPro" id="IPR001958">
    <property type="entry name" value="Tet-R_TetA/multi-R_MdtG-like"/>
</dbReference>
<comment type="subcellular location">
    <subcellularLocation>
        <location evidence="1">Membrane</location>
        <topology evidence="1">Multi-pass membrane protein</topology>
    </subcellularLocation>
</comment>
<dbReference type="PANTHER" id="PTHR24002:SF3">
    <property type="entry name" value="SOLUTE CARRIER FAMILY 22 MEMBER 18"/>
    <property type="match status" value="1"/>
</dbReference>
<feature type="transmembrane region" description="Helical" evidence="6">
    <location>
        <begin position="227"/>
        <end position="248"/>
    </location>
</feature>
<keyword evidence="3 6" id="KW-1133">Transmembrane helix</keyword>
<protein>
    <recommendedName>
        <fullName evidence="7">Major facilitator superfamily (MFS) profile domain-containing protein</fullName>
    </recommendedName>
</protein>
<evidence type="ECO:0000313" key="9">
    <source>
        <dbReference type="Proteomes" id="UP000751190"/>
    </source>
</evidence>
<proteinExistence type="predicted"/>
<feature type="domain" description="Major facilitator superfamily (MFS) profile" evidence="7">
    <location>
        <begin position="161"/>
        <end position="711"/>
    </location>
</feature>
<feature type="transmembrane region" description="Helical" evidence="6">
    <location>
        <begin position="164"/>
        <end position="183"/>
    </location>
</feature>
<keyword evidence="4 6" id="KW-0472">Membrane</keyword>
<dbReference type="EMBL" id="JAGTXO010000001">
    <property type="protein sequence ID" value="KAG8471227.1"/>
    <property type="molecule type" value="Genomic_DNA"/>
</dbReference>
<dbReference type="InterPro" id="IPR036259">
    <property type="entry name" value="MFS_trans_sf"/>
</dbReference>
<evidence type="ECO:0000256" key="1">
    <source>
        <dbReference type="ARBA" id="ARBA00004141"/>
    </source>
</evidence>
<gene>
    <name evidence="8" type="ORF">KFE25_009648</name>
</gene>
<evidence type="ECO:0000256" key="3">
    <source>
        <dbReference type="ARBA" id="ARBA00022989"/>
    </source>
</evidence>
<dbReference type="GO" id="GO:0022857">
    <property type="term" value="F:transmembrane transporter activity"/>
    <property type="evidence" value="ECO:0007669"/>
    <property type="project" value="InterPro"/>
</dbReference>
<feature type="transmembrane region" description="Helical" evidence="6">
    <location>
        <begin position="317"/>
        <end position="339"/>
    </location>
</feature>
<keyword evidence="9" id="KW-1185">Reference proteome</keyword>
<evidence type="ECO:0000256" key="5">
    <source>
        <dbReference type="SAM" id="MobiDB-lite"/>
    </source>
</evidence>
<sequence>MAESAQDSPVRIVCTPAQGRAVRELLVAGGTTVAQLSAELARALGLDTDAVTLERPGSGGVPLAPDVAMRDYARGGALQLRYSVRERSTAPFASPAQPQHAADAAEPSGSAGLASAATIAAPHPLPEGASATDISACTFLNARRGEDARSAAAVPSNGGRVPPALYAALALDMCAVALVIPLLPTFSRMLGGDAAFAGMLQAVYGLAQVLGAGVLGGLSDRRGRRPVLQLSLAGGFVGYAVLAVAVGAKLDRHWLLLSRLPIGLTKQTVAVTRAVVTDCTRATGRAQALGRLAAAGGLGFVIGPALGGILAATVSPLAPPAVAVALFAAAQLLVCGALPETVPTVVAARELAASLEAARPVLAASARAHALNVAIHGGAGSVQLAKHGWDALEPLRAPGGALLPLAPATAIGSDVIRSWRDELQSGRAVPPLPPAEVEQLIDAWSARLAARAAADGLVCTADVESVLEALFVEAREARGMLPVGAATRLAAERAAERAGLPPPRGAASELLASARALALALRGRPALVRLCAVRALAECAVLTVHNTFPSYAHDSLGLRPKQIGYVMTCAAAMSVLVDVLALPRLLRLRALSVRGTALLGLAIAAVALPACGGARGISALVSALVLVSAGASLVRTSTSALMVNLARAADAGTVSGLIDAIESVCRVCSPLLGGVLLKQYGAWAPGAAACALALVALVELLSLALPRPPAPVPEHKGE</sequence>
<feature type="transmembrane region" description="Helical" evidence="6">
    <location>
        <begin position="288"/>
        <end position="311"/>
    </location>
</feature>
<feature type="region of interest" description="Disordered" evidence="5">
    <location>
        <begin position="89"/>
        <end position="108"/>
    </location>
</feature>